<dbReference type="EMBL" id="BMJO01000004">
    <property type="protein sequence ID" value="GGE58474.1"/>
    <property type="molecule type" value="Genomic_DNA"/>
</dbReference>
<reference evidence="2" key="1">
    <citation type="journal article" date="2014" name="Int. J. Syst. Evol. Microbiol.">
        <title>Complete genome of a new Firmicutes species belonging to the dominant human colonic microbiota ('Ruminococcus bicirculans') reveals two chromosomes and a selective capacity to utilize plant glucans.</title>
        <authorList>
            <consortium name="NISC Comparative Sequencing Program"/>
            <person name="Wegmann U."/>
            <person name="Louis P."/>
            <person name="Goesmann A."/>
            <person name="Henrissat B."/>
            <person name="Duncan S.H."/>
            <person name="Flint H.J."/>
        </authorList>
    </citation>
    <scope>NUCLEOTIDE SEQUENCE</scope>
    <source>
        <strain evidence="2">CGMCC 1.15644</strain>
    </source>
</reference>
<evidence type="ECO:0000313" key="3">
    <source>
        <dbReference type="EMBL" id="TCO27041.1"/>
    </source>
</evidence>
<name>A0A4R2HEZ5_9SPHI</name>
<reference evidence="3 4" key="3">
    <citation type="submission" date="2019-03" db="EMBL/GenBank/DDBJ databases">
        <title>Genomic Encyclopedia of Type Strains, Phase IV (KMG-IV): sequencing the most valuable type-strain genomes for metagenomic binning, comparative biology and taxonomic classification.</title>
        <authorList>
            <person name="Goeker M."/>
        </authorList>
    </citation>
    <scope>NUCLEOTIDE SEQUENCE [LARGE SCALE GENOMIC DNA]</scope>
    <source>
        <strain evidence="3 4">DSM 103236</strain>
    </source>
</reference>
<reference evidence="5" key="2">
    <citation type="journal article" date="2019" name="Int. J. Syst. Evol. Microbiol.">
        <title>The Global Catalogue of Microorganisms (GCM) 10K type strain sequencing project: providing services to taxonomists for standard genome sequencing and annotation.</title>
        <authorList>
            <consortium name="The Broad Institute Genomics Platform"/>
            <consortium name="The Broad Institute Genome Sequencing Center for Infectious Disease"/>
            <person name="Wu L."/>
            <person name="Ma J."/>
        </authorList>
    </citation>
    <scope>NUCLEOTIDE SEQUENCE [LARGE SCALE GENOMIC DNA]</scope>
    <source>
        <strain evidence="5">CGMCC 1.15644</strain>
    </source>
</reference>
<gene>
    <name evidence="3" type="ORF">EV200_103374</name>
    <name evidence="2" type="ORF">GCM10011413_26150</name>
</gene>
<feature type="signal peptide" evidence="1">
    <location>
        <begin position="1"/>
        <end position="20"/>
    </location>
</feature>
<evidence type="ECO:0008006" key="6">
    <source>
        <dbReference type="Google" id="ProtNLM"/>
    </source>
</evidence>
<evidence type="ECO:0000313" key="2">
    <source>
        <dbReference type="EMBL" id="GGE58474.1"/>
    </source>
</evidence>
<dbReference type="OrthoDB" id="714262at2"/>
<dbReference type="Proteomes" id="UP000622648">
    <property type="component" value="Unassembled WGS sequence"/>
</dbReference>
<sequence length="251" mass="28599">MKLFAALLLSLSFFSMLVHAQTKPVQGLVIDKESKQRLAKVYIYNLRTGDGLYNNTKGEFSTAAIPGDTLVAALSGYGVDTLVFHGQPTAYFQLKSLGIRLRDVVIQQKRLTPQQLYEKSVQEYRYQTKKGSSKDLINLGNGGVGLGIDAIYNLLSKQGRNARHLQKILEKDYHEDLIDYRFNPNLVHQVLGIKDAELIDFMQQYRPTYQFVLDADDYSFNVFIKNAYRSYRINPKALQLPKLPNITIENL</sequence>
<dbReference type="AlphaFoldDB" id="A0A4R2HEZ5"/>
<evidence type="ECO:0000313" key="5">
    <source>
        <dbReference type="Proteomes" id="UP000622648"/>
    </source>
</evidence>
<dbReference type="Proteomes" id="UP000295684">
    <property type="component" value="Unassembled WGS sequence"/>
</dbReference>
<organism evidence="3 4">
    <name type="scientific">Pedobacter psychrotolerans</name>
    <dbReference type="NCBI Taxonomy" id="1843235"/>
    <lineage>
        <taxon>Bacteria</taxon>
        <taxon>Pseudomonadati</taxon>
        <taxon>Bacteroidota</taxon>
        <taxon>Sphingobacteriia</taxon>
        <taxon>Sphingobacteriales</taxon>
        <taxon>Sphingobacteriaceae</taxon>
        <taxon>Pedobacter</taxon>
    </lineage>
</organism>
<reference evidence="2" key="4">
    <citation type="submission" date="2024-05" db="EMBL/GenBank/DDBJ databases">
        <authorList>
            <person name="Sun Q."/>
            <person name="Zhou Y."/>
        </authorList>
    </citation>
    <scope>NUCLEOTIDE SEQUENCE</scope>
    <source>
        <strain evidence="2">CGMCC 1.15644</strain>
    </source>
</reference>
<proteinExistence type="predicted"/>
<accession>A0A4R2HEZ5</accession>
<feature type="chain" id="PRO_5020832619" description="Carboxypeptidase-like protein" evidence="1">
    <location>
        <begin position="21"/>
        <end position="251"/>
    </location>
</feature>
<dbReference type="EMBL" id="SLWO01000003">
    <property type="protein sequence ID" value="TCO27041.1"/>
    <property type="molecule type" value="Genomic_DNA"/>
</dbReference>
<dbReference type="RefSeq" id="WP_132531413.1">
    <property type="nucleotide sequence ID" value="NZ_BMJO01000004.1"/>
</dbReference>
<comment type="caution">
    <text evidence="3">The sequence shown here is derived from an EMBL/GenBank/DDBJ whole genome shotgun (WGS) entry which is preliminary data.</text>
</comment>
<protein>
    <recommendedName>
        <fullName evidence="6">Carboxypeptidase-like protein</fullName>
    </recommendedName>
</protein>
<keyword evidence="5" id="KW-1185">Reference proteome</keyword>
<evidence type="ECO:0000256" key="1">
    <source>
        <dbReference type="SAM" id="SignalP"/>
    </source>
</evidence>
<keyword evidence="1" id="KW-0732">Signal</keyword>
<evidence type="ECO:0000313" key="4">
    <source>
        <dbReference type="Proteomes" id="UP000295684"/>
    </source>
</evidence>